<dbReference type="GO" id="GO:0016787">
    <property type="term" value="F:hydrolase activity"/>
    <property type="evidence" value="ECO:0007669"/>
    <property type="project" value="UniProtKB-KW"/>
</dbReference>
<dbReference type="Proteomes" id="UP000078240">
    <property type="component" value="Unassembled WGS sequence"/>
</dbReference>
<proteinExistence type="predicted"/>
<keyword evidence="2" id="KW-0378">Hydrolase</keyword>
<feature type="region of interest" description="Disordered" evidence="3">
    <location>
        <begin position="88"/>
        <end position="113"/>
    </location>
</feature>
<evidence type="ECO:0000256" key="2">
    <source>
        <dbReference type="ARBA" id="ARBA00022801"/>
    </source>
</evidence>
<reference evidence="6 8" key="1">
    <citation type="submission" date="2016-02" db="EMBL/GenBank/DDBJ databases">
        <title>Biosynthesis of antibiotic leucinostatins and their inhibition on Phytophthora in bio-control Purpureocillium lilacinum.</title>
        <authorList>
            <person name="Wang G."/>
            <person name="Liu Z."/>
            <person name="Lin R."/>
            <person name="Li E."/>
            <person name="Mao Z."/>
            <person name="Ling J."/>
            <person name="Yin W."/>
            <person name="Xie B."/>
        </authorList>
    </citation>
    <scope>NUCLEOTIDE SEQUENCE [LARGE SCALE GENOMIC DNA]</scope>
    <source>
        <strain evidence="7">PLBJ-1</strain>
        <strain evidence="6">PLFJ-1</strain>
    </source>
</reference>
<evidence type="ECO:0000256" key="1">
    <source>
        <dbReference type="ARBA" id="ARBA00022729"/>
    </source>
</evidence>
<dbReference type="KEGG" id="plj:28893265"/>
<dbReference type="EMBL" id="LSBH01000011">
    <property type="protein sequence ID" value="OAQ69457.1"/>
    <property type="molecule type" value="Genomic_DNA"/>
</dbReference>
<feature type="region of interest" description="Disordered" evidence="3">
    <location>
        <begin position="279"/>
        <end position="317"/>
    </location>
</feature>
<dbReference type="GeneID" id="28893265"/>
<evidence type="ECO:0000256" key="3">
    <source>
        <dbReference type="SAM" id="MobiDB-lite"/>
    </source>
</evidence>
<dbReference type="Pfam" id="PF01764">
    <property type="entry name" value="Lipase_3"/>
    <property type="match status" value="1"/>
</dbReference>
<sequence length="478" mass="50822">MRMFRNFVKVVSLRVLAALAPVGAQFRASRGGGNGGGIVFPDVHGEAASLDFPHLQDIYTFAAYSHAAYCPHNWDGLLGNPVCQATATPHQQGGGEDTDIGVNNTSSSSANPRLDMTLMRTGCSIYGASQTIAELTEAHDIAGNVVVNHPQQLLVVAFRGTSRAWEWMRDLQAGQEDVSSSLSSGLIMGDRHCEGCRAHRGFLAAFRNVRPLLNETLETCLRDWPTYRVVVTGHSYGGAVATLAGAYLRSVAGVEADVFTYGAPRVGNAVFAERMSAGMGGRRGSGSGGGSGSGSHRLRKGTKTRGAENGGERAGGPVTVRVTNRQDIVTAQPPMYMWLPSGPVEYAHTTPEYWFEHGFGLLSSSAPSPPPSSSSQSSGSAAAAVARGGDGGRLLLNGLRVCRGVQHVGCSAQFYFLNLLNILQRIADHGGYHALSAPCPADEGGKRRRVEDVLPTPREVKMWQWGDKGKGSRVMRGQ</sequence>
<feature type="domain" description="Fungal lipase-type" evidence="5">
    <location>
        <begin position="155"/>
        <end position="335"/>
    </location>
</feature>
<evidence type="ECO:0000313" key="7">
    <source>
        <dbReference type="EMBL" id="OAQ69457.1"/>
    </source>
</evidence>
<comment type="caution">
    <text evidence="6">The sequence shown here is derived from an EMBL/GenBank/DDBJ whole genome shotgun (WGS) entry which is preliminary data.</text>
</comment>
<accession>A0A179FQS1</accession>
<dbReference type="InterPro" id="IPR002921">
    <property type="entry name" value="Fungal_lipase-type"/>
</dbReference>
<feature type="compositionally biased region" description="Low complexity" evidence="3">
    <location>
        <begin position="373"/>
        <end position="384"/>
    </location>
</feature>
<dbReference type="PANTHER" id="PTHR46640:SF1">
    <property type="entry name" value="FUNGAL LIPASE-LIKE DOMAIN-CONTAINING PROTEIN-RELATED"/>
    <property type="match status" value="1"/>
</dbReference>
<evidence type="ECO:0000313" key="8">
    <source>
        <dbReference type="Proteomes" id="UP000078340"/>
    </source>
</evidence>
<dbReference type="InterPro" id="IPR029058">
    <property type="entry name" value="AB_hydrolase_fold"/>
</dbReference>
<dbReference type="GO" id="GO:0006629">
    <property type="term" value="P:lipid metabolic process"/>
    <property type="evidence" value="ECO:0007669"/>
    <property type="project" value="InterPro"/>
</dbReference>
<dbReference type="Proteomes" id="UP000078340">
    <property type="component" value="Unassembled WGS sequence"/>
</dbReference>
<feature type="region of interest" description="Disordered" evidence="3">
    <location>
        <begin position="364"/>
        <end position="384"/>
    </location>
</feature>
<dbReference type="PANTHER" id="PTHR46640">
    <property type="entry name" value="TRIACYLGLYCEROL LIPASE, PUTATIVE (AFU_ORTHOLOGUE AFUA_6G06510)-RELATED"/>
    <property type="match status" value="1"/>
</dbReference>
<name>A0A179FQS1_PURLI</name>
<feature type="signal peptide" evidence="4">
    <location>
        <begin position="1"/>
        <end position="24"/>
    </location>
</feature>
<feature type="compositionally biased region" description="Polar residues" evidence="3">
    <location>
        <begin position="101"/>
        <end position="111"/>
    </location>
</feature>
<dbReference type="SUPFAM" id="SSF53474">
    <property type="entry name" value="alpha/beta-Hydrolases"/>
    <property type="match status" value="1"/>
</dbReference>
<evidence type="ECO:0000256" key="4">
    <source>
        <dbReference type="SAM" id="SignalP"/>
    </source>
</evidence>
<feature type="chain" id="PRO_5008872606" evidence="4">
    <location>
        <begin position="25"/>
        <end position="478"/>
    </location>
</feature>
<dbReference type="EMBL" id="LSBI01000022">
    <property type="protein sequence ID" value="OAQ67560.1"/>
    <property type="molecule type" value="Genomic_DNA"/>
</dbReference>
<dbReference type="RefSeq" id="XP_018173245.1">
    <property type="nucleotide sequence ID" value="XM_018328216.1"/>
</dbReference>
<gene>
    <name evidence="7" type="ORF">VFPBJ_10832</name>
    <name evidence="6" type="ORF">VFPFJ_11149</name>
</gene>
<dbReference type="InterPro" id="IPR051299">
    <property type="entry name" value="AB_hydrolase_lip/est"/>
</dbReference>
<dbReference type="Gene3D" id="3.40.50.1820">
    <property type="entry name" value="alpha/beta hydrolase"/>
    <property type="match status" value="1"/>
</dbReference>
<evidence type="ECO:0000313" key="6">
    <source>
        <dbReference type="EMBL" id="OAQ67560.1"/>
    </source>
</evidence>
<dbReference type="AlphaFoldDB" id="A0A179FQS1"/>
<organism evidence="6 8">
    <name type="scientific">Purpureocillium lilacinum</name>
    <name type="common">Paecilomyces lilacinus</name>
    <dbReference type="NCBI Taxonomy" id="33203"/>
    <lineage>
        <taxon>Eukaryota</taxon>
        <taxon>Fungi</taxon>
        <taxon>Dikarya</taxon>
        <taxon>Ascomycota</taxon>
        <taxon>Pezizomycotina</taxon>
        <taxon>Sordariomycetes</taxon>
        <taxon>Hypocreomycetidae</taxon>
        <taxon>Hypocreales</taxon>
        <taxon>Ophiocordycipitaceae</taxon>
        <taxon>Purpureocillium</taxon>
    </lineage>
</organism>
<keyword evidence="1 4" id="KW-0732">Signal</keyword>
<protein>
    <submittedName>
        <fullName evidence="6">Lipase (Class 3) domain-containing protein</fullName>
    </submittedName>
</protein>
<feature type="compositionally biased region" description="Gly residues" evidence="3">
    <location>
        <begin position="279"/>
        <end position="293"/>
    </location>
</feature>
<dbReference type="CDD" id="cd00519">
    <property type="entry name" value="Lipase_3"/>
    <property type="match status" value="1"/>
</dbReference>
<evidence type="ECO:0000259" key="5">
    <source>
        <dbReference type="Pfam" id="PF01764"/>
    </source>
</evidence>